<accession>A0A8S5QYT2</accession>
<dbReference type="InterPro" id="IPR056951">
    <property type="entry name" value="Phage_connect_2"/>
</dbReference>
<proteinExistence type="predicted"/>
<reference evidence="1" key="1">
    <citation type="journal article" date="2021" name="Proc. Natl. Acad. Sci. U.S.A.">
        <title>A Catalog of Tens of Thousands of Viruses from Human Metagenomes Reveals Hidden Associations with Chronic Diseases.</title>
        <authorList>
            <person name="Tisza M.J."/>
            <person name="Buck C.B."/>
        </authorList>
    </citation>
    <scope>NUCLEOTIDE SEQUENCE</scope>
    <source>
        <strain evidence="1">CtoiA13</strain>
    </source>
</reference>
<dbReference type="Pfam" id="PF24829">
    <property type="entry name" value="Phage_connect_2"/>
    <property type="match status" value="1"/>
</dbReference>
<name>A0A8S5QYT2_9CAUD</name>
<evidence type="ECO:0000313" key="1">
    <source>
        <dbReference type="EMBL" id="DAE24011.1"/>
    </source>
</evidence>
<dbReference type="EMBL" id="BK015765">
    <property type="protein sequence ID" value="DAE24011.1"/>
    <property type="molecule type" value="Genomic_DNA"/>
</dbReference>
<sequence length="112" mass="12718">MDNILQSIKKLIGISEEHTSFDEDILVYINTALSTIKQASNITSEEITEISSETTWSNINLKQDIKSNLKTYLYLKVKLLFDPPASSTISAVIEKQISELEWRINIATDKIK</sequence>
<protein>
    <submittedName>
        <fullName evidence="1">Uncharacterized protein</fullName>
    </submittedName>
</protein>
<organism evidence="1">
    <name type="scientific">Siphoviridae sp. ctoiA13</name>
    <dbReference type="NCBI Taxonomy" id="2826462"/>
    <lineage>
        <taxon>Viruses</taxon>
        <taxon>Duplodnaviria</taxon>
        <taxon>Heunggongvirae</taxon>
        <taxon>Uroviricota</taxon>
        <taxon>Caudoviricetes</taxon>
    </lineage>
</organism>